<dbReference type="SUPFAM" id="SSF53448">
    <property type="entry name" value="Nucleotide-diphospho-sugar transferases"/>
    <property type="match status" value="1"/>
</dbReference>
<evidence type="ECO:0008006" key="3">
    <source>
        <dbReference type="Google" id="ProtNLM"/>
    </source>
</evidence>
<gene>
    <name evidence="1" type="ORF">IAD02_00430</name>
</gene>
<sequence>MMRRKPNIIVGLTTFNNEMLRISVPALGKIRQKFTLIVHNDNPMTTVSRRQIRKLGYCGDLQIINANENVGELRARLAIIDAAPALNPDWIIFCNDDDIMTDIEIPNVSDDNFAIIQNAIILRHRVGDLLRAMECATDIDVDGENVILRRPNIGLCGTPVRAKTLFGMKHIITDAMDAVSKIDDKLEFIPPVDAMMWNWVNIYARHLNPNAVPIYMDKINYIKNELDTARMKYGRLARPARNADEHKHRVLAKYDAAFTAALNAAALRG</sequence>
<dbReference type="InterPro" id="IPR029044">
    <property type="entry name" value="Nucleotide-diphossugar_trans"/>
</dbReference>
<protein>
    <recommendedName>
        <fullName evidence="3">Glycosyltransferase</fullName>
    </recommendedName>
</protein>
<dbReference type="EMBL" id="DVJI01000003">
    <property type="protein sequence ID" value="HIS70443.1"/>
    <property type="molecule type" value="Genomic_DNA"/>
</dbReference>
<reference evidence="1" key="2">
    <citation type="journal article" date="2021" name="PeerJ">
        <title>Extensive microbial diversity within the chicken gut microbiome revealed by metagenomics and culture.</title>
        <authorList>
            <person name="Gilroy R."/>
            <person name="Ravi A."/>
            <person name="Getino M."/>
            <person name="Pursley I."/>
            <person name="Horton D.L."/>
            <person name="Alikhan N.F."/>
            <person name="Baker D."/>
            <person name="Gharbi K."/>
            <person name="Hall N."/>
            <person name="Watson M."/>
            <person name="Adriaenssens E.M."/>
            <person name="Foster-Nyarko E."/>
            <person name="Jarju S."/>
            <person name="Secka A."/>
            <person name="Antonio M."/>
            <person name="Oren A."/>
            <person name="Chaudhuri R.R."/>
            <person name="La Ragione R."/>
            <person name="Hildebrand F."/>
            <person name="Pallen M.J."/>
        </authorList>
    </citation>
    <scope>NUCLEOTIDE SEQUENCE</scope>
    <source>
        <strain evidence="1">ChiGjej3B3-5194</strain>
    </source>
</reference>
<dbReference type="Proteomes" id="UP000886742">
    <property type="component" value="Unassembled WGS sequence"/>
</dbReference>
<comment type="caution">
    <text evidence="1">The sequence shown here is derived from an EMBL/GenBank/DDBJ whole genome shotgun (WGS) entry which is preliminary data.</text>
</comment>
<accession>A0A9D1FG95</accession>
<dbReference type="AlphaFoldDB" id="A0A9D1FG95"/>
<name>A0A9D1FG95_9PROT</name>
<organism evidence="1 2">
    <name type="scientific">Candidatus Enterousia intestinigallinarum</name>
    <dbReference type="NCBI Taxonomy" id="2840790"/>
    <lineage>
        <taxon>Bacteria</taxon>
        <taxon>Pseudomonadati</taxon>
        <taxon>Pseudomonadota</taxon>
        <taxon>Alphaproteobacteria</taxon>
        <taxon>Candidatus Enterousia</taxon>
    </lineage>
</organism>
<evidence type="ECO:0000313" key="1">
    <source>
        <dbReference type="EMBL" id="HIS70443.1"/>
    </source>
</evidence>
<reference evidence="1" key="1">
    <citation type="submission" date="2020-10" db="EMBL/GenBank/DDBJ databases">
        <authorList>
            <person name="Gilroy R."/>
        </authorList>
    </citation>
    <scope>NUCLEOTIDE SEQUENCE</scope>
    <source>
        <strain evidence="1">ChiGjej3B3-5194</strain>
    </source>
</reference>
<evidence type="ECO:0000313" key="2">
    <source>
        <dbReference type="Proteomes" id="UP000886742"/>
    </source>
</evidence>
<proteinExistence type="predicted"/>